<reference evidence="2" key="1">
    <citation type="submission" date="2017-10" db="EMBL/GenBank/DDBJ databases">
        <title>Rapid genome shrinkage in a self-fertile nematode reveals novel sperm competition proteins.</title>
        <authorList>
            <person name="Yin D."/>
            <person name="Schwarz E.M."/>
            <person name="Thomas C.G."/>
            <person name="Felde R.L."/>
            <person name="Korf I.F."/>
            <person name="Cutter A.D."/>
            <person name="Schartner C.M."/>
            <person name="Ralston E.J."/>
            <person name="Meyer B.J."/>
            <person name="Haag E.S."/>
        </authorList>
    </citation>
    <scope>NUCLEOTIDE SEQUENCE [LARGE SCALE GENOMIC DNA]</scope>
    <source>
        <strain evidence="2">JU1422</strain>
    </source>
</reference>
<organism evidence="1 2">
    <name type="scientific">Caenorhabditis nigoni</name>
    <dbReference type="NCBI Taxonomy" id="1611254"/>
    <lineage>
        <taxon>Eukaryota</taxon>
        <taxon>Metazoa</taxon>
        <taxon>Ecdysozoa</taxon>
        <taxon>Nematoda</taxon>
        <taxon>Chromadorea</taxon>
        <taxon>Rhabditida</taxon>
        <taxon>Rhabditina</taxon>
        <taxon>Rhabditomorpha</taxon>
        <taxon>Rhabditoidea</taxon>
        <taxon>Rhabditidae</taxon>
        <taxon>Peloderinae</taxon>
        <taxon>Caenorhabditis</taxon>
    </lineage>
</organism>
<dbReference type="EMBL" id="PDUG01000004">
    <property type="protein sequence ID" value="PIC36470.1"/>
    <property type="molecule type" value="Genomic_DNA"/>
</dbReference>
<proteinExistence type="predicted"/>
<evidence type="ECO:0000313" key="2">
    <source>
        <dbReference type="Proteomes" id="UP000230233"/>
    </source>
</evidence>
<protein>
    <recommendedName>
        <fullName evidence="3">NACHT-NTPase and P-loop NTPases N-terminal domain-containing protein</fullName>
    </recommendedName>
</protein>
<comment type="caution">
    <text evidence="1">The sequence shown here is derived from an EMBL/GenBank/DDBJ whole genome shotgun (WGS) entry which is preliminary data.</text>
</comment>
<keyword evidence="2" id="KW-1185">Reference proteome</keyword>
<dbReference type="Proteomes" id="UP000230233">
    <property type="component" value="Chromosome IV"/>
</dbReference>
<dbReference type="AlphaFoldDB" id="A0A2G5UAA4"/>
<accession>A0A2G5UAA4</accession>
<gene>
    <name evidence="1" type="primary">Cnig_chr_IV.g15448</name>
    <name evidence="1" type="ORF">B9Z55_015448</name>
</gene>
<sequence length="137" mass="15454">MADVVKIFNNVATGVKSVNTIVTTFDKIDKSVKENNKKILKPRVIMDISILQTILEKVAKSKNPELIQDFEKHQITERLENIAVLIIQYHTRDGGNLSKKEKQRLAFVVEEVECIYDHAKALMMANALSSGSTVTRI</sequence>
<dbReference type="OrthoDB" id="5784839at2759"/>
<evidence type="ECO:0000313" key="1">
    <source>
        <dbReference type="EMBL" id="PIC36470.1"/>
    </source>
</evidence>
<evidence type="ECO:0008006" key="3">
    <source>
        <dbReference type="Google" id="ProtNLM"/>
    </source>
</evidence>
<name>A0A2G5UAA4_9PELO</name>